<dbReference type="InterPro" id="IPR006034">
    <property type="entry name" value="Asparaginase/glutaminase-like"/>
</dbReference>
<dbReference type="InterPro" id="IPR020827">
    <property type="entry name" value="Asparaginase/glutaminase_AS1"/>
</dbReference>
<dbReference type="SUPFAM" id="SSF53774">
    <property type="entry name" value="Glutaminase/Asparaginase"/>
    <property type="match status" value="1"/>
</dbReference>
<dbReference type="PIRSF" id="PIRSF001220">
    <property type="entry name" value="L-ASNase_gatD"/>
    <property type="match status" value="1"/>
</dbReference>
<evidence type="ECO:0000256" key="2">
    <source>
        <dbReference type="ARBA" id="ARBA00022801"/>
    </source>
</evidence>
<feature type="domain" description="L-asparaginase N-terminal" evidence="6">
    <location>
        <begin position="11"/>
        <end position="195"/>
    </location>
</feature>
<dbReference type="InterPro" id="IPR037152">
    <property type="entry name" value="L-asparaginase_N_sf"/>
</dbReference>
<name>A0A2C8F9G7_9BACT</name>
<dbReference type="Pfam" id="PF00710">
    <property type="entry name" value="Asparaginase"/>
    <property type="match status" value="1"/>
</dbReference>
<evidence type="ECO:0000313" key="8">
    <source>
        <dbReference type="EMBL" id="SOB59069.1"/>
    </source>
</evidence>
<feature type="binding site" evidence="4">
    <location>
        <position position="63"/>
    </location>
    <ligand>
        <name>substrate</name>
    </ligand>
</feature>
<dbReference type="Gene3D" id="3.40.50.1170">
    <property type="entry name" value="L-asparaginase, N-terminal domain"/>
    <property type="match status" value="1"/>
</dbReference>
<dbReference type="PRINTS" id="PR00139">
    <property type="entry name" value="ASNGLNASE"/>
</dbReference>
<evidence type="ECO:0000313" key="9">
    <source>
        <dbReference type="Proteomes" id="UP000219215"/>
    </source>
</evidence>
<evidence type="ECO:0000256" key="1">
    <source>
        <dbReference type="ARBA" id="ARBA00010518"/>
    </source>
</evidence>
<evidence type="ECO:0000256" key="5">
    <source>
        <dbReference type="PROSITE-ProRule" id="PRU10099"/>
    </source>
</evidence>
<dbReference type="Pfam" id="PF17763">
    <property type="entry name" value="Asparaginase_C"/>
    <property type="match status" value="1"/>
</dbReference>
<dbReference type="FunFam" id="3.40.50.1170:FF:000001">
    <property type="entry name" value="L-asparaginase 2"/>
    <property type="match status" value="1"/>
</dbReference>
<evidence type="ECO:0000259" key="6">
    <source>
        <dbReference type="Pfam" id="PF00710"/>
    </source>
</evidence>
<organism evidence="8 9">
    <name type="scientific">Pseudodesulfovibrio profundus</name>
    <dbReference type="NCBI Taxonomy" id="57320"/>
    <lineage>
        <taxon>Bacteria</taxon>
        <taxon>Pseudomonadati</taxon>
        <taxon>Thermodesulfobacteriota</taxon>
        <taxon>Desulfovibrionia</taxon>
        <taxon>Desulfovibrionales</taxon>
        <taxon>Desulfovibrionaceae</taxon>
    </lineage>
</organism>
<dbReference type="GO" id="GO:0006528">
    <property type="term" value="P:asparagine metabolic process"/>
    <property type="evidence" value="ECO:0007669"/>
    <property type="project" value="InterPro"/>
</dbReference>
<dbReference type="PANTHER" id="PTHR11707">
    <property type="entry name" value="L-ASPARAGINASE"/>
    <property type="match status" value="1"/>
</dbReference>
<comment type="similarity">
    <text evidence="1">Belongs to the asparaginase 1 family.</text>
</comment>
<feature type="binding site" evidence="4">
    <location>
        <begin position="96"/>
        <end position="97"/>
    </location>
    <ligand>
        <name>substrate</name>
    </ligand>
</feature>
<dbReference type="SMART" id="SM00870">
    <property type="entry name" value="Asparaginase"/>
    <property type="match status" value="1"/>
</dbReference>
<dbReference type="PROSITE" id="PS51732">
    <property type="entry name" value="ASN_GLN_ASE_3"/>
    <property type="match status" value="1"/>
</dbReference>
<dbReference type="InterPro" id="IPR027474">
    <property type="entry name" value="L-asparaginase_N"/>
</dbReference>
<dbReference type="SFLD" id="SFLDS00057">
    <property type="entry name" value="Glutaminase/Asparaginase"/>
    <property type="match status" value="1"/>
</dbReference>
<keyword evidence="9" id="KW-1185">Reference proteome</keyword>
<dbReference type="InterPro" id="IPR036152">
    <property type="entry name" value="Asp/glu_Ase-like_sf"/>
</dbReference>
<dbReference type="PIRSF" id="PIRSF500176">
    <property type="entry name" value="L_ASNase"/>
    <property type="match status" value="1"/>
</dbReference>
<feature type="active site" description="O-isoaspartyl threonine intermediate" evidence="3">
    <location>
        <position position="19"/>
    </location>
</feature>
<evidence type="ECO:0000256" key="4">
    <source>
        <dbReference type="PIRSR" id="PIRSR001220-2"/>
    </source>
</evidence>
<feature type="domain" description="Asparaginase/glutaminase C-terminal" evidence="7">
    <location>
        <begin position="217"/>
        <end position="332"/>
    </location>
</feature>
<evidence type="ECO:0000256" key="3">
    <source>
        <dbReference type="PIRSR" id="PIRSR001220-1"/>
    </source>
</evidence>
<dbReference type="PANTHER" id="PTHR11707:SF28">
    <property type="entry name" value="60 KDA LYSOPHOSPHOLIPASE"/>
    <property type="match status" value="1"/>
</dbReference>
<sequence length="335" mass="36262">MMSDSNKQSEIVIFFTGGTIGMSPSEGVHGVTPGGNFQRLLDQLAPQEYNVSLRPVTWSDQPSPHMRPEDMFRLAREVEAELKNENVDGVVILHGTDVLAETAYMCDLVIDSDKPVILTGSMRYYSESGYDGIRNLINAVRACLLPIPPGTGTCVLMTDRLFTARDAVKVNSLNVDAFESREAGIVGYVAGENVILAGCPLHHKQRRKLRPESIEKNVALITSYTGMDRSLIDYAKHVGNKGLVIEGFGAGNVPPGIVPAIEDCVENGIPVVLATRCIEGGVWPIYGYPGGGADLQDKGVILCGRLGGPKARIRLMCALGLTSDMDQIRDLFEDV</sequence>
<dbReference type="EMBL" id="LT907975">
    <property type="protein sequence ID" value="SOB59069.1"/>
    <property type="molecule type" value="Genomic_DNA"/>
</dbReference>
<dbReference type="InterPro" id="IPR027473">
    <property type="entry name" value="L-asparaginase_C"/>
</dbReference>
<dbReference type="PROSITE" id="PS00144">
    <property type="entry name" value="ASN_GLN_ASE_1"/>
    <property type="match status" value="1"/>
</dbReference>
<protein>
    <submittedName>
        <fullName evidence="8">Putative Asparaginase/glutaminase</fullName>
        <ecNumber evidence="8">3.5.1.1</ecNumber>
    </submittedName>
</protein>
<keyword evidence="2 8" id="KW-0378">Hydrolase</keyword>
<dbReference type="EC" id="3.5.1.1" evidence="8"/>
<dbReference type="KEGG" id="pprf:DPRO_2165"/>
<dbReference type="Gene3D" id="3.40.50.40">
    <property type="match status" value="1"/>
</dbReference>
<dbReference type="InterPro" id="IPR004550">
    <property type="entry name" value="AsnASE_II"/>
</dbReference>
<proteinExistence type="inferred from homology"/>
<feature type="active site" evidence="5">
    <location>
        <position position="19"/>
    </location>
</feature>
<dbReference type="CDD" id="cd08964">
    <property type="entry name" value="L-asparaginase_II"/>
    <property type="match status" value="1"/>
</dbReference>
<reference evidence="9" key="1">
    <citation type="submission" date="2017-09" db="EMBL/GenBank/DDBJ databases">
        <authorList>
            <person name="Regsiter A."/>
            <person name="William W."/>
        </authorList>
    </citation>
    <scope>NUCLEOTIDE SEQUENCE [LARGE SCALE GENOMIC DNA]</scope>
    <source>
        <strain evidence="9">500-1</strain>
    </source>
</reference>
<dbReference type="AlphaFoldDB" id="A0A2C8F9G7"/>
<dbReference type="Proteomes" id="UP000219215">
    <property type="component" value="Chromosome DPRO"/>
</dbReference>
<accession>A0A2C8F9G7</accession>
<evidence type="ECO:0000259" key="7">
    <source>
        <dbReference type="Pfam" id="PF17763"/>
    </source>
</evidence>
<dbReference type="GO" id="GO:0004067">
    <property type="term" value="F:asparaginase activity"/>
    <property type="evidence" value="ECO:0007669"/>
    <property type="project" value="UniProtKB-UniRule"/>
</dbReference>
<gene>
    <name evidence="8" type="ORF">DPRO_2165</name>
</gene>
<dbReference type="InterPro" id="IPR040919">
    <property type="entry name" value="Asparaginase_C"/>
</dbReference>